<evidence type="ECO:0008006" key="2">
    <source>
        <dbReference type="Google" id="ProtNLM"/>
    </source>
</evidence>
<protein>
    <recommendedName>
        <fullName evidence="2">DUF4878 domain-containing protein</fullName>
    </recommendedName>
</protein>
<name>A0A644U242_9ZZZZ</name>
<accession>A0A644U242</accession>
<comment type="caution">
    <text evidence="1">The sequence shown here is derived from an EMBL/GenBank/DDBJ whole genome shotgun (WGS) entry which is preliminary data.</text>
</comment>
<evidence type="ECO:0000313" key="1">
    <source>
        <dbReference type="EMBL" id="MPL72767.1"/>
    </source>
</evidence>
<reference evidence="1" key="1">
    <citation type="submission" date="2019-08" db="EMBL/GenBank/DDBJ databases">
        <authorList>
            <person name="Kucharzyk K."/>
            <person name="Murdoch R.W."/>
            <person name="Higgins S."/>
            <person name="Loffler F."/>
        </authorList>
    </citation>
    <scope>NUCLEOTIDE SEQUENCE</scope>
</reference>
<dbReference type="AlphaFoldDB" id="A0A644U242"/>
<dbReference type="EMBL" id="VSSQ01000068">
    <property type="protein sequence ID" value="MPL72767.1"/>
    <property type="molecule type" value="Genomic_DNA"/>
</dbReference>
<proteinExistence type="predicted"/>
<organism evidence="1">
    <name type="scientific">bioreactor metagenome</name>
    <dbReference type="NCBI Taxonomy" id="1076179"/>
    <lineage>
        <taxon>unclassified sequences</taxon>
        <taxon>metagenomes</taxon>
        <taxon>ecological metagenomes</taxon>
    </lineage>
</organism>
<gene>
    <name evidence="1" type="ORF">SDC9_18557</name>
</gene>
<dbReference type="PROSITE" id="PS51257">
    <property type="entry name" value="PROKAR_LIPOPROTEIN"/>
    <property type="match status" value="1"/>
</dbReference>
<sequence length="157" mass="18205">MKRIIKYLLVFILFTPLLISCSKEDENEKINKVVEDYYAYFNSRDYNNMKILSTKNGEKYVEIIQSIGKDVIKIDTINILKTSISGDSANVYVKTTDTLSDISYVDLILKKENNIWKIDNMEGFDKDDILTDEDIKYSKIDHVNNAKLKDSLKKDSI</sequence>